<keyword evidence="3" id="KW-1185">Reference proteome</keyword>
<dbReference type="RefSeq" id="WP_185679789.1">
    <property type="nucleotide sequence ID" value="NZ_JACLAX010000012.1"/>
</dbReference>
<sequence length="226" mass="23730">MDRAGRPLRRLVGRTIGPPRFLAMLALLGLSGWAHQRLMPAAPWTTSLALGFDLAAGLFLLSLLPLVRAGDAATIRRQAAANDANRLMVLIITSLLVLVVLTAIAGELPAARQGSGLATAALIATLLLAWGFANSVYALHYAHEYYGAHPTGHGDRGGLAFPATPQPGYIDFAYFAFTLGMTFQTSDVALTTSRMRGVALLHAMAAFIFNIGVIAFTINALGGGSG</sequence>
<proteinExistence type="predicted"/>
<feature type="transmembrane region" description="Helical" evidence="1">
    <location>
        <begin position="21"/>
        <end position="38"/>
    </location>
</feature>
<feature type="transmembrane region" description="Helical" evidence="1">
    <location>
        <begin position="117"/>
        <end position="139"/>
    </location>
</feature>
<organism evidence="2 3">
    <name type="scientific">Novosphingobium piscinae</name>
    <dbReference type="NCBI Taxonomy" id="1507448"/>
    <lineage>
        <taxon>Bacteria</taxon>
        <taxon>Pseudomonadati</taxon>
        <taxon>Pseudomonadota</taxon>
        <taxon>Alphaproteobacteria</taxon>
        <taxon>Sphingomonadales</taxon>
        <taxon>Sphingomonadaceae</taxon>
        <taxon>Novosphingobium</taxon>
    </lineage>
</organism>
<feature type="transmembrane region" description="Helical" evidence="1">
    <location>
        <begin position="199"/>
        <end position="221"/>
    </location>
</feature>
<evidence type="ECO:0000313" key="2">
    <source>
        <dbReference type="EMBL" id="MBC2669922.1"/>
    </source>
</evidence>
<dbReference type="EMBL" id="JACLAX010000012">
    <property type="protein sequence ID" value="MBC2669922.1"/>
    <property type="molecule type" value="Genomic_DNA"/>
</dbReference>
<dbReference type="Proteomes" id="UP000551327">
    <property type="component" value="Unassembled WGS sequence"/>
</dbReference>
<dbReference type="Pfam" id="PF07077">
    <property type="entry name" value="DUF1345"/>
    <property type="match status" value="1"/>
</dbReference>
<reference evidence="2 3" key="1">
    <citation type="submission" date="2020-08" db="EMBL/GenBank/DDBJ databases">
        <title>The genome sequence of type strain Novosphingobium piscinae KCTC 42194.</title>
        <authorList>
            <person name="Liu Y."/>
        </authorList>
    </citation>
    <scope>NUCLEOTIDE SEQUENCE [LARGE SCALE GENOMIC DNA]</scope>
    <source>
        <strain evidence="2 3">KCTC 42194</strain>
    </source>
</reference>
<protein>
    <submittedName>
        <fullName evidence="2">DUF1345 domain-containing protein</fullName>
    </submittedName>
</protein>
<keyword evidence="1" id="KW-1133">Transmembrane helix</keyword>
<gene>
    <name evidence="2" type="ORF">H7F53_12270</name>
</gene>
<evidence type="ECO:0000313" key="3">
    <source>
        <dbReference type="Proteomes" id="UP000551327"/>
    </source>
</evidence>
<feature type="transmembrane region" description="Helical" evidence="1">
    <location>
        <begin position="87"/>
        <end position="105"/>
    </location>
</feature>
<comment type="caution">
    <text evidence="2">The sequence shown here is derived from an EMBL/GenBank/DDBJ whole genome shotgun (WGS) entry which is preliminary data.</text>
</comment>
<keyword evidence="1" id="KW-0472">Membrane</keyword>
<dbReference type="AlphaFoldDB" id="A0A7X1G0U7"/>
<keyword evidence="1" id="KW-0812">Transmembrane</keyword>
<name>A0A7X1G0U7_9SPHN</name>
<evidence type="ECO:0000256" key="1">
    <source>
        <dbReference type="SAM" id="Phobius"/>
    </source>
</evidence>
<feature type="transmembrane region" description="Helical" evidence="1">
    <location>
        <begin position="44"/>
        <end position="67"/>
    </location>
</feature>
<accession>A0A7X1G0U7</accession>
<dbReference type="InterPro" id="IPR009781">
    <property type="entry name" value="DUF1345"/>
</dbReference>